<evidence type="ECO:0000256" key="1">
    <source>
        <dbReference type="ARBA" id="ARBA00007091"/>
    </source>
</evidence>
<dbReference type="Gene3D" id="1.20.58.1180">
    <property type="match status" value="1"/>
</dbReference>
<dbReference type="InterPro" id="IPR008914">
    <property type="entry name" value="PEBP"/>
</dbReference>
<reference evidence="3" key="1">
    <citation type="journal article" date="2018" name="Nat. Microbiol.">
        <title>Leveraging single-cell genomics to expand the fungal tree of life.</title>
        <authorList>
            <person name="Ahrendt S.R."/>
            <person name="Quandt C.A."/>
            <person name="Ciobanu D."/>
            <person name="Clum A."/>
            <person name="Salamov A."/>
            <person name="Andreopoulos B."/>
            <person name="Cheng J.F."/>
            <person name="Woyke T."/>
            <person name="Pelin A."/>
            <person name="Henrissat B."/>
            <person name="Reynolds N.K."/>
            <person name="Benny G.L."/>
            <person name="Smith M.E."/>
            <person name="James T.Y."/>
            <person name="Grigoriev I.V."/>
        </authorList>
    </citation>
    <scope>NUCLEOTIDE SEQUENCE [LARGE SCALE GENOMIC DNA]</scope>
    <source>
        <strain evidence="3">RSA 468</strain>
    </source>
</reference>
<dbReference type="CDD" id="cd00866">
    <property type="entry name" value="PEBP_euk"/>
    <property type="match status" value="1"/>
</dbReference>
<dbReference type="PANTHER" id="PTHR11362">
    <property type="entry name" value="PHOSPHATIDYLETHANOLAMINE-BINDING PROTEIN"/>
    <property type="match status" value="1"/>
</dbReference>
<dbReference type="EMBL" id="ML002222">
    <property type="protein sequence ID" value="RKP40175.1"/>
    <property type="molecule type" value="Genomic_DNA"/>
</dbReference>
<protein>
    <submittedName>
        <fullName evidence="2">Phosphatidylethanolamine-binding protein</fullName>
    </submittedName>
</protein>
<dbReference type="STRING" id="215637.A0A4Q0A248"/>
<dbReference type="PROSITE" id="PS01220">
    <property type="entry name" value="PBP"/>
    <property type="match status" value="1"/>
</dbReference>
<dbReference type="Pfam" id="PF01161">
    <property type="entry name" value="PBP"/>
    <property type="match status" value="1"/>
</dbReference>
<sequence length="260" mass="29740">EVEAEIYSAETLWNFSHNKADLNVPVYHYLAHQQFQTEYLPILTQRITQMFVVPDVLPPSAVRPELKLQLTYPAAPETPFTAGVVLEPKHTLETPTVSVVPFHQDTRLYTLVMVDPDHPNQTTQRYEERCHWLATNLALSVSIASPATFDTVLPYLPPHPAQGSKRHRYTFLLLEQPNGGRDRLEVKLATESRDFNTRSFCAEHGLAVRGITFFRAEYDESVRGVYENILGTPSPCYQAFPYIDPRVGPDGKMINRYKYF</sequence>
<dbReference type="SUPFAM" id="SSF49777">
    <property type="entry name" value="PEBP-like"/>
    <property type="match status" value="1"/>
</dbReference>
<proteinExistence type="inferred from homology"/>
<evidence type="ECO:0000313" key="2">
    <source>
        <dbReference type="EMBL" id="RKP40175.1"/>
    </source>
</evidence>
<evidence type="ECO:0000313" key="3">
    <source>
        <dbReference type="Proteomes" id="UP000268162"/>
    </source>
</evidence>
<dbReference type="Gene3D" id="3.90.280.10">
    <property type="entry name" value="PEBP-like"/>
    <property type="match status" value="1"/>
</dbReference>
<dbReference type="InterPro" id="IPR035810">
    <property type="entry name" value="PEBP_euk"/>
</dbReference>
<dbReference type="InterPro" id="IPR001858">
    <property type="entry name" value="Phosphatidylethanolamine-bd_CS"/>
</dbReference>
<dbReference type="Proteomes" id="UP000268162">
    <property type="component" value="Unassembled WGS sequence"/>
</dbReference>
<comment type="similarity">
    <text evidence="1">Belongs to the phosphatidylethanolamine-binding protein family.</text>
</comment>
<keyword evidence="3" id="KW-1185">Reference proteome</keyword>
<dbReference type="InterPro" id="IPR036610">
    <property type="entry name" value="PEBP-like_sf"/>
</dbReference>
<dbReference type="PANTHER" id="PTHR11362:SF82">
    <property type="entry name" value="PHOSPHATIDYLETHANOLAMINE-BINDING PROTEIN 4"/>
    <property type="match status" value="1"/>
</dbReference>
<dbReference type="AlphaFoldDB" id="A0A4Q0A248"/>
<gene>
    <name evidence="2" type="ORF">BJ085DRAFT_23701</name>
</gene>
<accession>A0A4Q0A248</accession>
<feature type="non-terminal residue" evidence="2">
    <location>
        <position position="1"/>
    </location>
</feature>
<organism evidence="2 3">
    <name type="scientific">Dimargaris cristalligena</name>
    <dbReference type="NCBI Taxonomy" id="215637"/>
    <lineage>
        <taxon>Eukaryota</taxon>
        <taxon>Fungi</taxon>
        <taxon>Fungi incertae sedis</taxon>
        <taxon>Zoopagomycota</taxon>
        <taxon>Kickxellomycotina</taxon>
        <taxon>Dimargaritomycetes</taxon>
        <taxon>Dimargaritales</taxon>
        <taxon>Dimargaritaceae</taxon>
        <taxon>Dimargaris</taxon>
    </lineage>
</organism>
<name>A0A4Q0A248_9FUNG</name>